<evidence type="ECO:0000313" key="1">
    <source>
        <dbReference type="EnsemblMetazoa" id="CapteP51766"/>
    </source>
</evidence>
<dbReference type="EnsemblMetazoa" id="CapteT51766">
    <property type="protein sequence ID" value="CapteP51766"/>
    <property type="gene ID" value="CapteG51766"/>
</dbReference>
<dbReference type="Proteomes" id="UP000014760">
    <property type="component" value="Unassembled WGS sequence"/>
</dbReference>
<keyword evidence="2" id="KW-1185">Reference proteome</keyword>
<proteinExistence type="predicted"/>
<dbReference type="STRING" id="283909.R7UEA6"/>
<dbReference type="HOGENOM" id="CLU_2801282_0_0_1"/>
<organism evidence="1 2">
    <name type="scientific">Capitella teleta</name>
    <name type="common">Polychaete worm</name>
    <dbReference type="NCBI Taxonomy" id="283909"/>
    <lineage>
        <taxon>Eukaryota</taxon>
        <taxon>Metazoa</taxon>
        <taxon>Spiralia</taxon>
        <taxon>Lophotrochozoa</taxon>
        <taxon>Annelida</taxon>
        <taxon>Polychaeta</taxon>
        <taxon>Sedentaria</taxon>
        <taxon>Scolecida</taxon>
        <taxon>Capitellidae</taxon>
        <taxon>Capitella</taxon>
    </lineage>
</organism>
<reference evidence="2" key="2">
    <citation type="journal article" date="2013" name="Nature">
        <title>Insights into bilaterian evolution from three spiralian genomes.</title>
        <authorList>
            <person name="Simakov O."/>
            <person name="Marletaz F."/>
            <person name="Cho S.J."/>
            <person name="Edsinger-Gonzales E."/>
            <person name="Havlak P."/>
            <person name="Hellsten U."/>
            <person name="Kuo D.H."/>
            <person name="Larsson T."/>
            <person name="Lv J."/>
            <person name="Arendt D."/>
            <person name="Savage R."/>
            <person name="Osoegawa K."/>
            <person name="de Jong P."/>
            <person name="Grimwood J."/>
            <person name="Chapman J.A."/>
            <person name="Shapiro H."/>
            <person name="Aerts A."/>
            <person name="Otillar R.P."/>
            <person name="Terry A.Y."/>
            <person name="Boore J.L."/>
            <person name="Grigoriev I.V."/>
            <person name="Lindberg D.R."/>
            <person name="Seaver E.C."/>
            <person name="Weisblat D.A."/>
            <person name="Putnam N.H."/>
            <person name="Rokhsar D.S."/>
        </authorList>
    </citation>
    <scope>NUCLEOTIDE SEQUENCE</scope>
    <source>
        <strain evidence="2">I ESC-2004</strain>
    </source>
</reference>
<protein>
    <recommendedName>
        <fullName evidence="3">Reverse transcriptase domain-containing protein</fullName>
    </recommendedName>
</protein>
<reference evidence="1" key="3">
    <citation type="submission" date="2015-06" db="UniProtKB">
        <authorList>
            <consortium name="EnsemblMetazoa"/>
        </authorList>
    </citation>
    <scope>IDENTIFICATION</scope>
</reference>
<accession>X2B5M5</accession>
<sequence length="68" mass="7952">MIRILQNFNIGGKDFRILKNLYWQQTAFVILENELGSAAKIRKGVRQGYVLSTDLFSLYSECILRELR</sequence>
<name>X2B5M5_CAPTE</name>
<evidence type="ECO:0000313" key="2">
    <source>
        <dbReference type="Proteomes" id="UP000014760"/>
    </source>
</evidence>
<evidence type="ECO:0008006" key="3">
    <source>
        <dbReference type="Google" id="ProtNLM"/>
    </source>
</evidence>
<reference evidence="2" key="1">
    <citation type="submission" date="2012-12" db="EMBL/GenBank/DDBJ databases">
        <authorList>
            <person name="Hellsten U."/>
            <person name="Grimwood J."/>
            <person name="Chapman J.A."/>
            <person name="Shapiro H."/>
            <person name="Aerts A."/>
            <person name="Otillar R.P."/>
            <person name="Terry A.Y."/>
            <person name="Boore J.L."/>
            <person name="Simakov O."/>
            <person name="Marletaz F."/>
            <person name="Cho S.-J."/>
            <person name="Edsinger-Gonzales E."/>
            <person name="Havlak P."/>
            <person name="Kuo D.-H."/>
            <person name="Larsson T."/>
            <person name="Lv J."/>
            <person name="Arendt D."/>
            <person name="Savage R."/>
            <person name="Osoegawa K."/>
            <person name="de Jong P."/>
            <person name="Lindberg D.R."/>
            <person name="Seaver E.C."/>
            <person name="Weisblat D.A."/>
            <person name="Putnam N.H."/>
            <person name="Grigoriev I.V."/>
            <person name="Rokhsar D.S."/>
        </authorList>
    </citation>
    <scope>NUCLEOTIDE SEQUENCE</scope>
    <source>
        <strain evidence="2">I ESC-2004</strain>
    </source>
</reference>
<dbReference type="EMBL" id="AMQN01046730">
    <property type="status" value="NOT_ANNOTATED_CDS"/>
    <property type="molecule type" value="Genomic_DNA"/>
</dbReference>
<dbReference type="OrthoDB" id="6156040at2759"/>